<organism evidence="3 5">
    <name type="scientific">Pandoraea pulmonicola</name>
    <dbReference type="NCBI Taxonomy" id="93221"/>
    <lineage>
        <taxon>Bacteria</taxon>
        <taxon>Pseudomonadati</taxon>
        <taxon>Pseudomonadota</taxon>
        <taxon>Betaproteobacteria</taxon>
        <taxon>Burkholderiales</taxon>
        <taxon>Burkholderiaceae</taxon>
        <taxon>Pandoraea</taxon>
    </lineage>
</organism>
<reference evidence="2" key="2">
    <citation type="submission" date="2016-11" db="EMBL/GenBank/DDBJ databases">
        <title>Complete Genome Sequencing of Pandoraea pulmonicola DSM 16583.</title>
        <authorList>
            <person name="Chan K.-G."/>
        </authorList>
    </citation>
    <scope>NUCLEOTIDE SEQUENCE</scope>
    <source>
        <strain evidence="2">DSM 16583</strain>
    </source>
</reference>
<dbReference type="EMBL" id="UGSJ01000001">
    <property type="protein sequence ID" value="SUA89328.1"/>
    <property type="molecule type" value="Genomic_DNA"/>
</dbReference>
<dbReference type="Proteomes" id="UP000254589">
    <property type="component" value="Unassembled WGS sequence"/>
</dbReference>
<dbReference type="AlphaFoldDB" id="A0AAJ4Z9H5"/>
<feature type="chain" id="PRO_5042531469" evidence="1">
    <location>
        <begin position="26"/>
        <end position="117"/>
    </location>
</feature>
<dbReference type="RefSeq" id="WP_039409888.1">
    <property type="nucleotide sequence ID" value="NZ_CP010310.2"/>
</dbReference>
<protein>
    <submittedName>
        <fullName evidence="3">Uncharacterized protein</fullName>
    </submittedName>
</protein>
<reference evidence="4" key="1">
    <citation type="submission" date="2014-12" db="EMBL/GenBank/DDBJ databases">
        <title>Complete Genome Sequencing of Pandoraea pulmonicola DSM 16583.</title>
        <authorList>
            <person name="Chan K.-G."/>
        </authorList>
    </citation>
    <scope>NUCLEOTIDE SEQUENCE [LARGE SCALE GENOMIC DNA]</scope>
    <source>
        <strain evidence="4">DSM 16583</strain>
    </source>
</reference>
<reference evidence="3 5" key="3">
    <citation type="submission" date="2018-06" db="EMBL/GenBank/DDBJ databases">
        <authorList>
            <consortium name="Pathogen Informatics"/>
            <person name="Doyle S."/>
        </authorList>
    </citation>
    <scope>NUCLEOTIDE SEQUENCE [LARGE SCALE GENOMIC DNA]</scope>
    <source>
        <strain evidence="3 5">NCTC13159</strain>
    </source>
</reference>
<sequence>MSGARHIRIGALAFLGLALSASLHAQTPSATTPAEPVDASGRACGSIRALPADVLNYRYEVTNLCARPITFSWRCNSTVAEQSLDVPGKGTQLATCVKASGAAGEIVFRFGPPGTGD</sequence>
<dbReference type="Proteomes" id="UP000035086">
    <property type="component" value="Chromosome"/>
</dbReference>
<dbReference type="EMBL" id="CP010310">
    <property type="protein sequence ID" value="AJC21777.1"/>
    <property type="molecule type" value="Genomic_DNA"/>
</dbReference>
<gene>
    <name evidence="3" type="ORF">NCTC13159_00791</name>
    <name evidence="2" type="ORF">RO07_17140</name>
</gene>
<keyword evidence="4" id="KW-1185">Reference proteome</keyword>
<evidence type="ECO:0000313" key="4">
    <source>
        <dbReference type="Proteomes" id="UP000035086"/>
    </source>
</evidence>
<evidence type="ECO:0000256" key="1">
    <source>
        <dbReference type="SAM" id="SignalP"/>
    </source>
</evidence>
<evidence type="ECO:0000313" key="2">
    <source>
        <dbReference type="EMBL" id="AJC21777.1"/>
    </source>
</evidence>
<proteinExistence type="predicted"/>
<evidence type="ECO:0000313" key="5">
    <source>
        <dbReference type="Proteomes" id="UP000254589"/>
    </source>
</evidence>
<accession>A0AAJ4Z9H5</accession>
<dbReference type="KEGG" id="ppul:RO07_17140"/>
<keyword evidence="1" id="KW-0732">Signal</keyword>
<evidence type="ECO:0000313" key="3">
    <source>
        <dbReference type="EMBL" id="SUA89328.1"/>
    </source>
</evidence>
<name>A0AAJ4Z9H5_PANPU</name>
<feature type="signal peptide" evidence="1">
    <location>
        <begin position="1"/>
        <end position="25"/>
    </location>
</feature>